<dbReference type="Gene3D" id="3.40.50.300">
    <property type="entry name" value="P-loop containing nucleotide triphosphate hydrolases"/>
    <property type="match status" value="1"/>
</dbReference>
<dbReference type="GO" id="GO:0016887">
    <property type="term" value="F:ATP hydrolysis activity"/>
    <property type="evidence" value="ECO:0007669"/>
    <property type="project" value="InterPro"/>
</dbReference>
<proteinExistence type="predicted"/>
<keyword evidence="2" id="KW-1133">Transmembrane helix</keyword>
<dbReference type="OrthoDB" id="66620at2759"/>
<evidence type="ECO:0000313" key="4">
    <source>
        <dbReference type="EMBL" id="CAI2164100.1"/>
    </source>
</evidence>
<protein>
    <submittedName>
        <fullName evidence="4">10745_t:CDS:1</fullName>
    </submittedName>
</protein>
<feature type="coiled-coil region" evidence="1">
    <location>
        <begin position="114"/>
        <end position="141"/>
    </location>
</feature>
<evidence type="ECO:0000256" key="2">
    <source>
        <dbReference type="SAM" id="Phobius"/>
    </source>
</evidence>
<dbReference type="Pfam" id="PF00005">
    <property type="entry name" value="ABC_tran"/>
    <property type="match status" value="1"/>
</dbReference>
<evidence type="ECO:0000259" key="3">
    <source>
        <dbReference type="Pfam" id="PF00005"/>
    </source>
</evidence>
<dbReference type="PANTHER" id="PTHR24221">
    <property type="entry name" value="ATP-BINDING CASSETTE SUB-FAMILY B"/>
    <property type="match status" value="1"/>
</dbReference>
<dbReference type="InterPro" id="IPR027417">
    <property type="entry name" value="P-loop_NTPase"/>
</dbReference>
<dbReference type="GO" id="GO:0042626">
    <property type="term" value="F:ATPase-coupled transmembrane transporter activity"/>
    <property type="evidence" value="ECO:0007669"/>
    <property type="project" value="TreeGrafter"/>
</dbReference>
<dbReference type="PANTHER" id="PTHR24221:SF654">
    <property type="entry name" value="ATP-BINDING CASSETTE SUB-FAMILY B MEMBER 6"/>
    <property type="match status" value="1"/>
</dbReference>
<dbReference type="EMBL" id="CAMKVN010000131">
    <property type="protein sequence ID" value="CAI2164100.1"/>
    <property type="molecule type" value="Genomic_DNA"/>
</dbReference>
<sequence>MYLGYVLEDKIREQLIKISLTRYIKLPYLEAQAMKNKMRNILLLDIPLLSLYFAGGNKGQNFNQIFYQSADTLLTLGLTIISLQDKKGILIVLGAVFFTLFLVASLQWLIMKREKKFKQALEQENQKIDNLLDNVELLKKKELSGIFLKEVKQVIKKNIKKRIKDKTLIVANGVYPSQFLPRATGIVLFFFTLNIEAATLTDNALKQLKSVLKKAKPRFLEPIKKIELRNIYFRYPSQKNYLLKNLNKTFTAEEITKLEGRNGTGKSTIILLILGLLKPQKGEIVINNHHELQEINLEH</sequence>
<dbReference type="SUPFAM" id="SSF52540">
    <property type="entry name" value="P-loop containing nucleoside triphosphate hydrolases"/>
    <property type="match status" value="1"/>
</dbReference>
<dbReference type="AlphaFoldDB" id="A0A9W4SCJ3"/>
<evidence type="ECO:0000313" key="5">
    <source>
        <dbReference type="Proteomes" id="UP001153678"/>
    </source>
</evidence>
<accession>A0A9W4SCJ3</accession>
<keyword evidence="2" id="KW-0472">Membrane</keyword>
<dbReference type="InterPro" id="IPR003439">
    <property type="entry name" value="ABC_transporter-like_ATP-bd"/>
</dbReference>
<keyword evidence="5" id="KW-1185">Reference proteome</keyword>
<dbReference type="InterPro" id="IPR039421">
    <property type="entry name" value="Type_1_exporter"/>
</dbReference>
<dbReference type="Proteomes" id="UP001153678">
    <property type="component" value="Unassembled WGS sequence"/>
</dbReference>
<comment type="caution">
    <text evidence="4">The sequence shown here is derived from an EMBL/GenBank/DDBJ whole genome shotgun (WGS) entry which is preliminary data.</text>
</comment>
<organism evidence="4 5">
    <name type="scientific">Funneliformis geosporum</name>
    <dbReference type="NCBI Taxonomy" id="1117311"/>
    <lineage>
        <taxon>Eukaryota</taxon>
        <taxon>Fungi</taxon>
        <taxon>Fungi incertae sedis</taxon>
        <taxon>Mucoromycota</taxon>
        <taxon>Glomeromycotina</taxon>
        <taxon>Glomeromycetes</taxon>
        <taxon>Glomerales</taxon>
        <taxon>Glomeraceae</taxon>
        <taxon>Funneliformis</taxon>
    </lineage>
</organism>
<gene>
    <name evidence="4" type="ORF">FWILDA_LOCUS1396</name>
</gene>
<dbReference type="GO" id="GO:0005524">
    <property type="term" value="F:ATP binding"/>
    <property type="evidence" value="ECO:0007669"/>
    <property type="project" value="InterPro"/>
</dbReference>
<name>A0A9W4SCJ3_9GLOM</name>
<keyword evidence="2" id="KW-0812">Transmembrane</keyword>
<evidence type="ECO:0000256" key="1">
    <source>
        <dbReference type="SAM" id="Coils"/>
    </source>
</evidence>
<feature type="transmembrane region" description="Helical" evidence="2">
    <location>
        <begin position="89"/>
        <end position="110"/>
    </location>
</feature>
<feature type="domain" description="ABC transporter" evidence="3">
    <location>
        <begin position="243"/>
        <end position="293"/>
    </location>
</feature>
<keyword evidence="1" id="KW-0175">Coiled coil</keyword>
<reference evidence="4" key="1">
    <citation type="submission" date="2022-08" db="EMBL/GenBank/DDBJ databases">
        <authorList>
            <person name="Kallberg Y."/>
            <person name="Tangrot J."/>
            <person name="Rosling A."/>
        </authorList>
    </citation>
    <scope>NUCLEOTIDE SEQUENCE</scope>
    <source>
        <strain evidence="4">Wild A</strain>
    </source>
</reference>